<feature type="compositionally biased region" description="Polar residues" evidence="1">
    <location>
        <begin position="28"/>
        <end position="40"/>
    </location>
</feature>
<comment type="caution">
    <text evidence="2">The sequence shown here is derived from an EMBL/GenBank/DDBJ whole genome shotgun (WGS) entry which is preliminary data.</text>
</comment>
<dbReference type="EMBL" id="WIXE01012695">
    <property type="protein sequence ID" value="KAK5975725.1"/>
    <property type="molecule type" value="Genomic_DNA"/>
</dbReference>
<evidence type="ECO:0000313" key="2">
    <source>
        <dbReference type="EMBL" id="KAK5975725.1"/>
    </source>
</evidence>
<protein>
    <submittedName>
        <fullName evidence="2">Uncharacterized protein</fullName>
    </submittedName>
</protein>
<dbReference type="AlphaFoldDB" id="A0AAN8FEW8"/>
<organism evidence="2 3">
    <name type="scientific">Trichostrongylus colubriformis</name>
    <name type="common">Black scour worm</name>
    <dbReference type="NCBI Taxonomy" id="6319"/>
    <lineage>
        <taxon>Eukaryota</taxon>
        <taxon>Metazoa</taxon>
        <taxon>Ecdysozoa</taxon>
        <taxon>Nematoda</taxon>
        <taxon>Chromadorea</taxon>
        <taxon>Rhabditida</taxon>
        <taxon>Rhabditina</taxon>
        <taxon>Rhabditomorpha</taxon>
        <taxon>Strongyloidea</taxon>
        <taxon>Trichostrongylidae</taxon>
        <taxon>Trichostrongylus</taxon>
    </lineage>
</organism>
<evidence type="ECO:0000313" key="3">
    <source>
        <dbReference type="Proteomes" id="UP001331761"/>
    </source>
</evidence>
<gene>
    <name evidence="2" type="ORF">GCK32_014344</name>
</gene>
<accession>A0AAN8FEW8</accession>
<evidence type="ECO:0000256" key="1">
    <source>
        <dbReference type="SAM" id="MobiDB-lite"/>
    </source>
</evidence>
<feature type="region of interest" description="Disordered" evidence="1">
    <location>
        <begin position="1"/>
        <end position="40"/>
    </location>
</feature>
<proteinExistence type="predicted"/>
<reference evidence="2 3" key="1">
    <citation type="submission" date="2019-10" db="EMBL/GenBank/DDBJ databases">
        <title>Assembly and Annotation for the nematode Trichostrongylus colubriformis.</title>
        <authorList>
            <person name="Martin J."/>
        </authorList>
    </citation>
    <scope>NUCLEOTIDE SEQUENCE [LARGE SCALE GENOMIC DNA]</scope>
    <source>
        <strain evidence="2">G859</strain>
        <tissue evidence="2">Whole worm</tissue>
    </source>
</reference>
<keyword evidence="3" id="KW-1185">Reference proteome</keyword>
<dbReference type="Proteomes" id="UP001331761">
    <property type="component" value="Unassembled WGS sequence"/>
</dbReference>
<name>A0AAN8FEW8_TRICO</name>
<sequence length="74" mass="8500">MFRNMPHLTSQHGNHVPCGTHVHPGVYPQTSEQKPPNAATDVNSLRAQLQRERVLRENAERELHHLKVCCFDSF</sequence>